<comment type="caution">
    <text evidence="10">The sequence shown here is derived from an EMBL/GenBank/DDBJ whole genome shotgun (WGS) entry which is preliminary data.</text>
</comment>
<comment type="subcellular location">
    <subcellularLocation>
        <location evidence="3">Cytoplasm</location>
    </subcellularLocation>
    <subcellularLocation>
        <location evidence="2">Nucleus</location>
    </subcellularLocation>
</comment>
<evidence type="ECO:0000259" key="9">
    <source>
        <dbReference type="SMART" id="SM01312"/>
    </source>
</evidence>
<feature type="compositionally biased region" description="Polar residues" evidence="8">
    <location>
        <begin position="102"/>
        <end position="113"/>
    </location>
</feature>
<evidence type="ECO:0000256" key="8">
    <source>
        <dbReference type="SAM" id="MobiDB-lite"/>
    </source>
</evidence>
<feature type="region of interest" description="Disordered" evidence="8">
    <location>
        <begin position="1"/>
        <end position="314"/>
    </location>
</feature>
<name>A0AAE0MEI1_9PEZI</name>
<feature type="compositionally biased region" description="Basic and acidic residues" evidence="8">
    <location>
        <begin position="299"/>
        <end position="314"/>
    </location>
</feature>
<feature type="region of interest" description="Disordered" evidence="8">
    <location>
        <begin position="330"/>
        <end position="370"/>
    </location>
</feature>
<feature type="compositionally biased region" description="Basic and acidic residues" evidence="8">
    <location>
        <begin position="61"/>
        <end position="71"/>
    </location>
</feature>
<feature type="compositionally biased region" description="Basic and acidic residues" evidence="8">
    <location>
        <begin position="258"/>
        <end position="270"/>
    </location>
</feature>
<dbReference type="InterPro" id="IPR028094">
    <property type="entry name" value="RTC4_C"/>
</dbReference>
<reference evidence="10" key="2">
    <citation type="submission" date="2023-06" db="EMBL/GenBank/DDBJ databases">
        <authorList>
            <consortium name="Lawrence Berkeley National Laboratory"/>
            <person name="Haridas S."/>
            <person name="Hensen N."/>
            <person name="Bonometti L."/>
            <person name="Westerberg I."/>
            <person name="Brannstrom I.O."/>
            <person name="Guillou S."/>
            <person name="Cros-Aarteil S."/>
            <person name="Calhoun S."/>
            <person name="Kuo A."/>
            <person name="Mondo S."/>
            <person name="Pangilinan J."/>
            <person name="Riley R."/>
            <person name="Labutti K."/>
            <person name="Andreopoulos B."/>
            <person name="Lipzen A."/>
            <person name="Chen C."/>
            <person name="Yanf M."/>
            <person name="Daum C."/>
            <person name="Ng V."/>
            <person name="Clum A."/>
            <person name="Steindorff A."/>
            <person name="Ohm R."/>
            <person name="Martin F."/>
            <person name="Silar P."/>
            <person name="Natvig D."/>
            <person name="Lalanne C."/>
            <person name="Gautier V."/>
            <person name="Ament-Velasquez S.L."/>
            <person name="Kruys A."/>
            <person name="Hutchinson M.I."/>
            <person name="Powell A.J."/>
            <person name="Barry K."/>
            <person name="Miller A.N."/>
            <person name="Grigoriev I.V."/>
            <person name="Debuchy R."/>
            <person name="Gladieux P."/>
            <person name="Thoren M.H."/>
            <person name="Johannesson H."/>
        </authorList>
    </citation>
    <scope>NUCLEOTIDE SEQUENCE</scope>
    <source>
        <strain evidence="10">CBS 118394</strain>
    </source>
</reference>
<feature type="compositionally biased region" description="Basic and acidic residues" evidence="8">
    <location>
        <begin position="1"/>
        <end position="10"/>
    </location>
</feature>
<feature type="compositionally biased region" description="Basic and acidic residues" evidence="8">
    <location>
        <begin position="575"/>
        <end position="585"/>
    </location>
</feature>
<feature type="region of interest" description="Disordered" evidence="8">
    <location>
        <begin position="559"/>
        <end position="585"/>
    </location>
</feature>
<evidence type="ECO:0000256" key="4">
    <source>
        <dbReference type="ARBA" id="ARBA00009461"/>
    </source>
</evidence>
<evidence type="ECO:0000256" key="6">
    <source>
        <dbReference type="ARBA" id="ARBA00022490"/>
    </source>
</evidence>
<evidence type="ECO:0000256" key="5">
    <source>
        <dbReference type="ARBA" id="ARBA00015162"/>
    </source>
</evidence>
<organism evidence="10 11">
    <name type="scientific">Apodospora peruviana</name>
    <dbReference type="NCBI Taxonomy" id="516989"/>
    <lineage>
        <taxon>Eukaryota</taxon>
        <taxon>Fungi</taxon>
        <taxon>Dikarya</taxon>
        <taxon>Ascomycota</taxon>
        <taxon>Pezizomycotina</taxon>
        <taxon>Sordariomycetes</taxon>
        <taxon>Sordariomycetidae</taxon>
        <taxon>Sordariales</taxon>
        <taxon>Lasiosphaeriaceae</taxon>
        <taxon>Apodospora</taxon>
    </lineage>
</organism>
<dbReference type="EMBL" id="JAUEDM010000001">
    <property type="protein sequence ID" value="KAK3328803.1"/>
    <property type="molecule type" value="Genomic_DNA"/>
</dbReference>
<feature type="compositionally biased region" description="Polar residues" evidence="8">
    <location>
        <begin position="140"/>
        <end position="153"/>
    </location>
</feature>
<proteinExistence type="inferred from homology"/>
<comment type="function">
    <text evidence="1">May be involved in a process influencing telomere capping.</text>
</comment>
<gene>
    <name evidence="10" type="ORF">B0H66DRAFT_539372</name>
</gene>
<dbReference type="GO" id="GO:0005634">
    <property type="term" value="C:nucleus"/>
    <property type="evidence" value="ECO:0007669"/>
    <property type="project" value="UniProtKB-SubCell"/>
</dbReference>
<keyword evidence="6" id="KW-0963">Cytoplasm</keyword>
<feature type="compositionally biased region" description="Basic and acidic residues" evidence="8">
    <location>
        <begin position="205"/>
        <end position="231"/>
    </location>
</feature>
<evidence type="ECO:0000256" key="7">
    <source>
        <dbReference type="ARBA" id="ARBA00023242"/>
    </source>
</evidence>
<feature type="compositionally biased region" description="Low complexity" evidence="8">
    <location>
        <begin position="49"/>
        <end position="60"/>
    </location>
</feature>
<evidence type="ECO:0000313" key="11">
    <source>
        <dbReference type="Proteomes" id="UP001283341"/>
    </source>
</evidence>
<feature type="domain" description="Restriction of telomere capping protein 4 C-terminal" evidence="9">
    <location>
        <begin position="439"/>
        <end position="557"/>
    </location>
</feature>
<keyword evidence="11" id="KW-1185">Reference proteome</keyword>
<protein>
    <recommendedName>
        <fullName evidence="5">Restriction of telomere capping protein 4</fullName>
    </recommendedName>
</protein>
<evidence type="ECO:0000256" key="1">
    <source>
        <dbReference type="ARBA" id="ARBA00002738"/>
    </source>
</evidence>
<evidence type="ECO:0000313" key="10">
    <source>
        <dbReference type="EMBL" id="KAK3328803.1"/>
    </source>
</evidence>
<dbReference type="AlphaFoldDB" id="A0AAE0MEI1"/>
<dbReference type="PANTHER" id="PTHR41391">
    <property type="entry name" value="RESTRICTION OF TELOMERE CAPPING PROTEIN 4"/>
    <property type="match status" value="1"/>
</dbReference>
<comment type="similarity">
    <text evidence="4">Belongs to the RTC4 family.</text>
</comment>
<evidence type="ECO:0000256" key="3">
    <source>
        <dbReference type="ARBA" id="ARBA00004496"/>
    </source>
</evidence>
<sequence length="585" mass="65755">MTRSFQERFTPRRTAQSQDTLATKPAQRFVGLSNKQTVAPLLKSLPRNTGQTYTQTTETPTQRKDPPKQPEKSPMGWDVADDAPPQTSSDEEDGRSNKADIQRTNFTSRLSRSPDSRNGGAPGRPLPDTKTRATRKAGLSATSPPNSQRSDNLSIIEDSDDGKAEKLRKGVKRKSPDNNGMGSRYDAFGFAKKQQASKKFSHKSSQHEHDKQRVSGVKTHKDALAHADTSPKKGGLKLPGLESMKQEEISPRKSGLKKLGEFRKQDETPSPRKGLRTRPMDGNESPTDASPQRKRARKPLGEKQLKVDDSPEERKRPVFIIPELYPASFDMAENDHGPEITETSLPDLSRRSTSPLSDIDSPEDTRSLCPMCNEEVDPLVLTEFKKKYPRMTLRQEQMFCTFHKKTSAKKLWMDRGYPDIKWEKLDKRIAKQYDFLRDILKGGKSHYGDIFSQKVKAGQNKTLLRSEANLTPGYYGIRGLRAMSENLIRDREFSSLLRDRAVKDRLVSARGHTAYVQAVLVPELAVRLIKQDMDVGDEEARAIMKESVSIGELLNEEEVDVVHESESDSSSLSDVEEHYASDDSS</sequence>
<feature type="compositionally biased region" description="Polar residues" evidence="8">
    <location>
        <begin position="341"/>
        <end position="356"/>
    </location>
</feature>
<reference evidence="10" key="1">
    <citation type="journal article" date="2023" name="Mol. Phylogenet. Evol.">
        <title>Genome-scale phylogeny and comparative genomics of the fungal order Sordariales.</title>
        <authorList>
            <person name="Hensen N."/>
            <person name="Bonometti L."/>
            <person name="Westerberg I."/>
            <person name="Brannstrom I.O."/>
            <person name="Guillou S."/>
            <person name="Cros-Aarteil S."/>
            <person name="Calhoun S."/>
            <person name="Haridas S."/>
            <person name="Kuo A."/>
            <person name="Mondo S."/>
            <person name="Pangilinan J."/>
            <person name="Riley R."/>
            <person name="LaButti K."/>
            <person name="Andreopoulos B."/>
            <person name="Lipzen A."/>
            <person name="Chen C."/>
            <person name="Yan M."/>
            <person name="Daum C."/>
            <person name="Ng V."/>
            <person name="Clum A."/>
            <person name="Steindorff A."/>
            <person name="Ohm R.A."/>
            <person name="Martin F."/>
            <person name="Silar P."/>
            <person name="Natvig D.O."/>
            <person name="Lalanne C."/>
            <person name="Gautier V."/>
            <person name="Ament-Velasquez S.L."/>
            <person name="Kruys A."/>
            <person name="Hutchinson M.I."/>
            <person name="Powell A.J."/>
            <person name="Barry K."/>
            <person name="Miller A.N."/>
            <person name="Grigoriev I.V."/>
            <person name="Debuchy R."/>
            <person name="Gladieux P."/>
            <person name="Hiltunen Thoren M."/>
            <person name="Johannesson H."/>
        </authorList>
    </citation>
    <scope>NUCLEOTIDE SEQUENCE</scope>
    <source>
        <strain evidence="10">CBS 118394</strain>
    </source>
</reference>
<dbReference type="SMART" id="SM01312">
    <property type="entry name" value="RTC4"/>
    <property type="match status" value="1"/>
</dbReference>
<dbReference type="Pfam" id="PF14474">
    <property type="entry name" value="RTC4"/>
    <property type="match status" value="1"/>
</dbReference>
<dbReference type="InterPro" id="IPR039024">
    <property type="entry name" value="RTC4"/>
</dbReference>
<accession>A0AAE0MEI1</accession>
<feature type="compositionally biased region" description="Basic residues" evidence="8">
    <location>
        <begin position="195"/>
        <end position="204"/>
    </location>
</feature>
<keyword evidence="7" id="KW-0539">Nucleus</keyword>
<dbReference type="GO" id="GO:0005737">
    <property type="term" value="C:cytoplasm"/>
    <property type="evidence" value="ECO:0007669"/>
    <property type="project" value="UniProtKB-SubCell"/>
</dbReference>
<dbReference type="Proteomes" id="UP001283341">
    <property type="component" value="Unassembled WGS sequence"/>
</dbReference>
<evidence type="ECO:0000256" key="2">
    <source>
        <dbReference type="ARBA" id="ARBA00004123"/>
    </source>
</evidence>
<dbReference type="PANTHER" id="PTHR41391:SF1">
    <property type="entry name" value="RESTRICTION OF TELOMERE CAPPING PROTEIN 4"/>
    <property type="match status" value="1"/>
</dbReference>